<dbReference type="AlphaFoldDB" id="A0A919L8I5"/>
<keyword evidence="3" id="KW-1185">Reference proteome</keyword>
<evidence type="ECO:0000313" key="3">
    <source>
        <dbReference type="Proteomes" id="UP000603227"/>
    </source>
</evidence>
<dbReference type="Proteomes" id="UP000603227">
    <property type="component" value="Unassembled WGS sequence"/>
</dbReference>
<dbReference type="RefSeq" id="WP_189783050.1">
    <property type="nucleotide sequence ID" value="NZ_BNAT01000009.1"/>
</dbReference>
<feature type="region of interest" description="Disordered" evidence="1">
    <location>
        <begin position="234"/>
        <end position="267"/>
    </location>
</feature>
<gene>
    <name evidence="2" type="ORF">GCM10017771_31040</name>
</gene>
<dbReference type="NCBIfam" id="TIGR00616">
    <property type="entry name" value="rect"/>
    <property type="match status" value="1"/>
</dbReference>
<accession>A0A919L8I5</accession>
<organism evidence="2 3">
    <name type="scientific">Streptomyces capitiformicae</name>
    <dbReference type="NCBI Taxonomy" id="2014920"/>
    <lineage>
        <taxon>Bacteria</taxon>
        <taxon>Bacillati</taxon>
        <taxon>Actinomycetota</taxon>
        <taxon>Actinomycetes</taxon>
        <taxon>Kitasatosporales</taxon>
        <taxon>Streptomycetaceae</taxon>
        <taxon>Streptomyces</taxon>
    </lineage>
</organism>
<feature type="compositionally biased region" description="Polar residues" evidence="1">
    <location>
        <begin position="18"/>
        <end position="31"/>
    </location>
</feature>
<dbReference type="InterPro" id="IPR004590">
    <property type="entry name" value="ssDNA_annealing_RecT"/>
</dbReference>
<evidence type="ECO:0000256" key="1">
    <source>
        <dbReference type="SAM" id="MobiDB-lite"/>
    </source>
</evidence>
<feature type="compositionally biased region" description="Low complexity" evidence="1">
    <location>
        <begin position="1"/>
        <end position="10"/>
    </location>
</feature>
<dbReference type="InterPro" id="IPR018330">
    <property type="entry name" value="RecT_fam"/>
</dbReference>
<name>A0A919L8I5_9ACTN</name>
<dbReference type="EMBL" id="BNAT01000009">
    <property type="protein sequence ID" value="GHH87912.1"/>
    <property type="molecule type" value="Genomic_DNA"/>
</dbReference>
<dbReference type="GO" id="GO:0006259">
    <property type="term" value="P:DNA metabolic process"/>
    <property type="evidence" value="ECO:0007669"/>
    <property type="project" value="InterPro"/>
</dbReference>
<feature type="region of interest" description="Disordered" evidence="1">
    <location>
        <begin position="1"/>
        <end position="31"/>
    </location>
</feature>
<protein>
    <recommendedName>
        <fullName evidence="4">Recombination protein RecT</fullName>
    </recommendedName>
</protein>
<reference evidence="2" key="1">
    <citation type="journal article" date="2014" name="Int. J. Syst. Evol. Microbiol.">
        <title>Complete genome sequence of Corynebacterium casei LMG S-19264T (=DSM 44701T), isolated from a smear-ripened cheese.</title>
        <authorList>
            <consortium name="US DOE Joint Genome Institute (JGI-PGF)"/>
            <person name="Walter F."/>
            <person name="Albersmeier A."/>
            <person name="Kalinowski J."/>
            <person name="Ruckert C."/>
        </authorList>
    </citation>
    <scope>NUCLEOTIDE SEQUENCE</scope>
    <source>
        <strain evidence="2">CGMCC 4.7403</strain>
    </source>
</reference>
<dbReference type="Pfam" id="PF03837">
    <property type="entry name" value="RecT"/>
    <property type="match status" value="1"/>
</dbReference>
<comment type="caution">
    <text evidence="2">The sequence shown here is derived from an EMBL/GenBank/DDBJ whole genome shotgun (WGS) entry which is preliminary data.</text>
</comment>
<sequence>MTSNARNAVARRAENVGQVEQASQQSKPTMAQQIERMKPEIARALPKHMDADRIARIALTLIRKNPDLANCTTESFLGALMTCSQLGFEPGSPTQEAFIVPYKGEATFQLGYQGMVTLFYQHPMASSVKVETVRENDYFEHEEGLEEKLVHRPCKTGPRGKAIAYYSVARLINGGRTFKVMYPAEIEERREKLPSKNSPAWRNSYDEMAKKTVLRNHFKALPKSAELARAMAHDGTVRTDWQPDALDVPPDYLSEPTRPALEPGSTD</sequence>
<reference evidence="2" key="2">
    <citation type="submission" date="2020-09" db="EMBL/GenBank/DDBJ databases">
        <authorList>
            <person name="Sun Q."/>
            <person name="Zhou Y."/>
        </authorList>
    </citation>
    <scope>NUCLEOTIDE SEQUENCE</scope>
    <source>
        <strain evidence="2">CGMCC 4.7403</strain>
    </source>
</reference>
<evidence type="ECO:0000313" key="2">
    <source>
        <dbReference type="EMBL" id="GHH87912.1"/>
    </source>
</evidence>
<proteinExistence type="predicted"/>
<dbReference type="GO" id="GO:0003677">
    <property type="term" value="F:DNA binding"/>
    <property type="evidence" value="ECO:0007669"/>
    <property type="project" value="InterPro"/>
</dbReference>
<evidence type="ECO:0008006" key="4">
    <source>
        <dbReference type="Google" id="ProtNLM"/>
    </source>
</evidence>